<dbReference type="RefSeq" id="XP_030370942.1">
    <property type="nucleotide sequence ID" value="XM_030515082.1"/>
</dbReference>
<feature type="domain" description="Peptidase M13 C-terminal" evidence="10">
    <location>
        <begin position="482"/>
        <end position="690"/>
    </location>
</feature>
<comment type="similarity">
    <text evidence="3">Belongs to the peptidase M13 family.</text>
</comment>
<name>A0A6J2T7M0_DROLE</name>
<evidence type="ECO:0000256" key="6">
    <source>
        <dbReference type="ARBA" id="ARBA00022801"/>
    </source>
</evidence>
<sequence length="692" mass="79823">MAQFSYEVRARETMSTWRFNLLWLLIGLATAITRSSADGNGSTIIQNDLTTDIAKQIMRRAKAAEIRTMLDTHTLPCDDFYSYACGNWKRHNPADILSNSMTDNFQLISKGFDRRLQQVLRHEAKTGVETKLQRFHQSCQLVHRDDVHYKLALENVYKEFGELPALAGENWNKSDFSWWRTVAQIQHKYGKQIIFAVDIMRDFKTGSENRIYLGTQKYENLKEGTIAKDLQQFFGVSKEVAKATAKDILELDDKLKAGSSNTRDAALQDLLSLQKVSQLQEQYGSNINLTEFLSLVLGGYVPEQIYTYDGIYLEATFRTTSSTAPHTLANYILWRLLQEFLADVDSKDIDKWCIEKTKNYFGKYVDYLVYARYRNDAVEAEVFSMWEEIRATFRQELAGDKLDWIANETRTTAIEKLERMELAINSYTNVNFEELYGNVTIDGLNYVANVQRLLAAQAERKLRSLNNQPTTLEPTKELSFAASYSLLENKIQIPVALLQPHYLWGPNYPEALKYATLGSLIAHEMIHGFDDDGQKHDASGNFSPWWDRKSRYEFEARRKCFQAQYHSYQYGETKLPDSKLQSENIADNASVKLAYAAYQRWLQKQPPTNPIIEIRETLPGLEINNRQLFFVGFAQLWCDDVQTQFRSKVALDSHAPSKFRVVGSLSNFQEFSWVFNCPQDAPMDPKYKCAIY</sequence>
<keyword evidence="7" id="KW-0862">Zinc</keyword>
<evidence type="ECO:0000256" key="1">
    <source>
        <dbReference type="ARBA" id="ARBA00001947"/>
    </source>
</evidence>
<evidence type="ECO:0000256" key="7">
    <source>
        <dbReference type="ARBA" id="ARBA00022833"/>
    </source>
</evidence>
<accession>A0A6J2T7M0</accession>
<dbReference type="OrthoDB" id="6475849at2759"/>
<dbReference type="InterPro" id="IPR024079">
    <property type="entry name" value="MetalloPept_cat_dom_sf"/>
</dbReference>
<dbReference type="Gene3D" id="1.10.1380.10">
    <property type="entry name" value="Neutral endopeptidase , domain2"/>
    <property type="match status" value="1"/>
</dbReference>
<dbReference type="InterPro" id="IPR042089">
    <property type="entry name" value="Peptidase_M13_dom_2"/>
</dbReference>
<evidence type="ECO:0000256" key="9">
    <source>
        <dbReference type="SAM" id="SignalP"/>
    </source>
</evidence>
<dbReference type="PRINTS" id="PR00786">
    <property type="entry name" value="NEPRILYSIN"/>
</dbReference>
<dbReference type="SUPFAM" id="SSF55486">
    <property type="entry name" value="Metalloproteases ('zincins'), catalytic domain"/>
    <property type="match status" value="1"/>
</dbReference>
<reference evidence="13" key="1">
    <citation type="submission" date="2025-08" db="UniProtKB">
        <authorList>
            <consortium name="RefSeq"/>
        </authorList>
    </citation>
    <scope>IDENTIFICATION</scope>
    <source>
        <strain evidence="13">11010-0011.00</strain>
        <tissue evidence="13">Whole body</tissue>
    </source>
</reference>
<protein>
    <submittedName>
        <fullName evidence="13">Neprilysin-1</fullName>
    </submittedName>
</protein>
<dbReference type="CDD" id="cd08662">
    <property type="entry name" value="M13"/>
    <property type="match status" value="1"/>
</dbReference>
<evidence type="ECO:0000313" key="12">
    <source>
        <dbReference type="Proteomes" id="UP000504634"/>
    </source>
</evidence>
<dbReference type="InterPro" id="IPR018497">
    <property type="entry name" value="Peptidase_M13_C"/>
</dbReference>
<evidence type="ECO:0000256" key="2">
    <source>
        <dbReference type="ARBA" id="ARBA00004401"/>
    </source>
</evidence>
<feature type="chain" id="PRO_5026963256" evidence="9">
    <location>
        <begin position="38"/>
        <end position="692"/>
    </location>
</feature>
<dbReference type="GO" id="GO:0016485">
    <property type="term" value="P:protein processing"/>
    <property type="evidence" value="ECO:0007669"/>
    <property type="project" value="TreeGrafter"/>
</dbReference>
<evidence type="ECO:0000259" key="11">
    <source>
        <dbReference type="Pfam" id="PF05649"/>
    </source>
</evidence>
<dbReference type="Proteomes" id="UP000504634">
    <property type="component" value="Unplaced"/>
</dbReference>
<keyword evidence="6" id="KW-0378">Hydrolase</keyword>
<evidence type="ECO:0000256" key="8">
    <source>
        <dbReference type="ARBA" id="ARBA00023049"/>
    </source>
</evidence>
<feature type="domain" description="Peptidase M13 N-terminal" evidence="11">
    <location>
        <begin position="76"/>
        <end position="424"/>
    </location>
</feature>
<dbReference type="GO" id="GO:0004222">
    <property type="term" value="F:metalloendopeptidase activity"/>
    <property type="evidence" value="ECO:0007669"/>
    <property type="project" value="InterPro"/>
</dbReference>
<evidence type="ECO:0000256" key="5">
    <source>
        <dbReference type="ARBA" id="ARBA00022723"/>
    </source>
</evidence>
<dbReference type="PANTHER" id="PTHR11733">
    <property type="entry name" value="ZINC METALLOPROTEASE FAMILY M13 NEPRILYSIN-RELATED"/>
    <property type="match status" value="1"/>
</dbReference>
<comment type="subcellular location">
    <subcellularLocation>
        <location evidence="2">Cell membrane</location>
        <topology evidence="2">Single-pass type II membrane protein</topology>
    </subcellularLocation>
</comment>
<keyword evidence="5" id="KW-0479">Metal-binding</keyword>
<dbReference type="InterPro" id="IPR000718">
    <property type="entry name" value="Peptidase_M13"/>
</dbReference>
<dbReference type="PANTHER" id="PTHR11733:SF238">
    <property type="entry name" value="FI07649P-RELATED"/>
    <property type="match status" value="1"/>
</dbReference>
<feature type="signal peptide" evidence="9">
    <location>
        <begin position="1"/>
        <end position="37"/>
    </location>
</feature>
<dbReference type="GeneID" id="115621431"/>
<dbReference type="GO" id="GO:0046872">
    <property type="term" value="F:metal ion binding"/>
    <property type="evidence" value="ECO:0007669"/>
    <property type="project" value="UniProtKB-KW"/>
</dbReference>
<proteinExistence type="inferred from homology"/>
<dbReference type="PROSITE" id="PS51885">
    <property type="entry name" value="NEPRILYSIN"/>
    <property type="match status" value="1"/>
</dbReference>
<organism evidence="12 13">
    <name type="scientific">Drosophila lebanonensis</name>
    <name type="common">Fruit fly</name>
    <name type="synonym">Scaptodrosophila lebanonensis</name>
    <dbReference type="NCBI Taxonomy" id="7225"/>
    <lineage>
        <taxon>Eukaryota</taxon>
        <taxon>Metazoa</taxon>
        <taxon>Ecdysozoa</taxon>
        <taxon>Arthropoda</taxon>
        <taxon>Hexapoda</taxon>
        <taxon>Insecta</taxon>
        <taxon>Pterygota</taxon>
        <taxon>Neoptera</taxon>
        <taxon>Endopterygota</taxon>
        <taxon>Diptera</taxon>
        <taxon>Brachycera</taxon>
        <taxon>Muscomorpha</taxon>
        <taxon>Ephydroidea</taxon>
        <taxon>Drosophilidae</taxon>
        <taxon>Scaptodrosophila</taxon>
    </lineage>
</organism>
<evidence type="ECO:0000256" key="3">
    <source>
        <dbReference type="ARBA" id="ARBA00007357"/>
    </source>
</evidence>
<dbReference type="Pfam" id="PF05649">
    <property type="entry name" value="Peptidase_M13_N"/>
    <property type="match status" value="1"/>
</dbReference>
<keyword evidence="12" id="KW-1185">Reference proteome</keyword>
<dbReference type="Pfam" id="PF01431">
    <property type="entry name" value="Peptidase_M13"/>
    <property type="match status" value="1"/>
</dbReference>
<comment type="cofactor">
    <cofactor evidence="1">
        <name>Zn(2+)</name>
        <dbReference type="ChEBI" id="CHEBI:29105"/>
    </cofactor>
</comment>
<keyword evidence="8" id="KW-0482">Metalloprotease</keyword>
<dbReference type="AlphaFoldDB" id="A0A6J2T7M0"/>
<gene>
    <name evidence="13" type="primary">LOC115621431</name>
</gene>
<dbReference type="InterPro" id="IPR008753">
    <property type="entry name" value="Peptidase_M13_N"/>
</dbReference>
<evidence type="ECO:0000259" key="10">
    <source>
        <dbReference type="Pfam" id="PF01431"/>
    </source>
</evidence>
<dbReference type="Gene3D" id="3.40.390.10">
    <property type="entry name" value="Collagenase (Catalytic Domain)"/>
    <property type="match status" value="1"/>
</dbReference>
<evidence type="ECO:0000256" key="4">
    <source>
        <dbReference type="ARBA" id="ARBA00022670"/>
    </source>
</evidence>
<keyword evidence="4" id="KW-0645">Protease</keyword>
<keyword evidence="9" id="KW-0732">Signal</keyword>
<dbReference type="GO" id="GO:0005886">
    <property type="term" value="C:plasma membrane"/>
    <property type="evidence" value="ECO:0007669"/>
    <property type="project" value="UniProtKB-SubCell"/>
</dbReference>
<evidence type="ECO:0000313" key="13">
    <source>
        <dbReference type="RefSeq" id="XP_030370942.1"/>
    </source>
</evidence>